<evidence type="ECO:0000313" key="6">
    <source>
        <dbReference type="Proteomes" id="UP001232063"/>
    </source>
</evidence>
<dbReference type="InterPro" id="IPR001451">
    <property type="entry name" value="Hexapep"/>
</dbReference>
<proteinExistence type="inferred from homology"/>
<dbReference type="EMBL" id="JASJOU010000005">
    <property type="protein sequence ID" value="MDJ1502176.1"/>
    <property type="molecule type" value="Genomic_DNA"/>
</dbReference>
<dbReference type="PANTHER" id="PTHR23416:SF23">
    <property type="entry name" value="ACETYLTRANSFERASE C18B11.09C-RELATED"/>
    <property type="match status" value="1"/>
</dbReference>
<evidence type="ECO:0000256" key="4">
    <source>
        <dbReference type="ARBA" id="ARBA00023315"/>
    </source>
</evidence>
<keyword evidence="6" id="KW-1185">Reference proteome</keyword>
<dbReference type="PROSITE" id="PS00101">
    <property type="entry name" value="HEXAPEP_TRANSFERASES"/>
    <property type="match status" value="1"/>
</dbReference>
<dbReference type="InterPro" id="IPR011004">
    <property type="entry name" value="Trimer_LpxA-like_sf"/>
</dbReference>
<protein>
    <submittedName>
        <fullName evidence="5">Acyltransferase</fullName>
        <ecNumber evidence="5">2.3.1.-</ecNumber>
    </submittedName>
</protein>
<evidence type="ECO:0000256" key="1">
    <source>
        <dbReference type="ARBA" id="ARBA00007274"/>
    </source>
</evidence>
<dbReference type="SUPFAM" id="SSF51161">
    <property type="entry name" value="Trimeric LpxA-like enzymes"/>
    <property type="match status" value="1"/>
</dbReference>
<evidence type="ECO:0000256" key="2">
    <source>
        <dbReference type="ARBA" id="ARBA00022679"/>
    </source>
</evidence>
<keyword evidence="2 5" id="KW-0808">Transferase</keyword>
<dbReference type="Gene3D" id="2.160.10.10">
    <property type="entry name" value="Hexapeptide repeat proteins"/>
    <property type="match status" value="1"/>
</dbReference>
<organism evidence="5 6">
    <name type="scientific">Xanthocytophaga agilis</name>
    <dbReference type="NCBI Taxonomy" id="3048010"/>
    <lineage>
        <taxon>Bacteria</taxon>
        <taxon>Pseudomonadati</taxon>
        <taxon>Bacteroidota</taxon>
        <taxon>Cytophagia</taxon>
        <taxon>Cytophagales</taxon>
        <taxon>Rhodocytophagaceae</taxon>
        <taxon>Xanthocytophaga</taxon>
    </lineage>
</organism>
<dbReference type="Pfam" id="PF00132">
    <property type="entry name" value="Hexapep"/>
    <property type="match status" value="1"/>
</dbReference>
<dbReference type="Proteomes" id="UP001232063">
    <property type="component" value="Unassembled WGS sequence"/>
</dbReference>
<dbReference type="GO" id="GO:0008374">
    <property type="term" value="F:O-acyltransferase activity"/>
    <property type="evidence" value="ECO:0007669"/>
    <property type="project" value="TreeGrafter"/>
</dbReference>
<sequence length="172" mass="19366">MVKPLKRKLRKYFFSIYEKVKRIIDNYEKQKYRSSFKYIHETVIIYPPVIIEPKEEVSIHENVSIAPFVQMWAYGGLTIGKNTLIAAHTVISTSTHDHTISPIRKRRINKGIIIGEDVWIGSGAIIMPGVTIGNGAVIGAGAVVLKDVEPNAIIVGNPGKIKKYREIKTYFT</sequence>
<dbReference type="EC" id="2.3.1.-" evidence="5"/>
<dbReference type="AlphaFoldDB" id="A0AAE3R1X6"/>
<evidence type="ECO:0000313" key="5">
    <source>
        <dbReference type="EMBL" id="MDJ1502176.1"/>
    </source>
</evidence>
<reference evidence="5" key="1">
    <citation type="submission" date="2023-05" db="EMBL/GenBank/DDBJ databases">
        <authorList>
            <person name="Zhang X."/>
        </authorList>
    </citation>
    <scope>NUCLEOTIDE SEQUENCE</scope>
    <source>
        <strain evidence="5">BD1B2-1</strain>
    </source>
</reference>
<name>A0AAE3R1X6_9BACT</name>
<dbReference type="InterPro" id="IPR051159">
    <property type="entry name" value="Hexapeptide_acetyltransf"/>
</dbReference>
<comment type="similarity">
    <text evidence="1">Belongs to the transferase hexapeptide repeat family.</text>
</comment>
<gene>
    <name evidence="5" type="ORF">QNI22_16030</name>
</gene>
<dbReference type="PANTHER" id="PTHR23416">
    <property type="entry name" value="SIALIC ACID SYNTHASE-RELATED"/>
    <property type="match status" value="1"/>
</dbReference>
<keyword evidence="4 5" id="KW-0012">Acyltransferase</keyword>
<accession>A0AAE3R1X6</accession>
<dbReference type="CDD" id="cd04647">
    <property type="entry name" value="LbH_MAT_like"/>
    <property type="match status" value="1"/>
</dbReference>
<evidence type="ECO:0000256" key="3">
    <source>
        <dbReference type="ARBA" id="ARBA00022737"/>
    </source>
</evidence>
<comment type="caution">
    <text evidence="5">The sequence shown here is derived from an EMBL/GenBank/DDBJ whole genome shotgun (WGS) entry which is preliminary data.</text>
</comment>
<keyword evidence="3" id="KW-0677">Repeat</keyword>
<dbReference type="InterPro" id="IPR018357">
    <property type="entry name" value="Hexapep_transf_CS"/>
</dbReference>